<evidence type="ECO:0000259" key="3">
    <source>
        <dbReference type="Pfam" id="PF08241"/>
    </source>
</evidence>
<keyword evidence="4" id="KW-0808">Transferase</keyword>
<protein>
    <submittedName>
        <fullName evidence="4">Spermidine synthase</fullName>
        <ecNumber evidence="4">2.5.1.16</ecNumber>
    </submittedName>
</protein>
<reference evidence="4" key="1">
    <citation type="submission" date="2020-02" db="EMBL/GenBank/DDBJ databases">
        <authorList>
            <person name="Meier V. D."/>
        </authorList>
    </citation>
    <scope>NUCLEOTIDE SEQUENCE</scope>
    <source>
        <strain evidence="4">AVDCRST_MAG41</strain>
    </source>
</reference>
<dbReference type="InterPro" id="IPR013216">
    <property type="entry name" value="Methyltransf_11"/>
</dbReference>
<dbReference type="SUPFAM" id="SSF53335">
    <property type="entry name" value="S-adenosyl-L-methionine-dependent methyltransferases"/>
    <property type="match status" value="1"/>
</dbReference>
<feature type="domain" description="Methyltransferase type 11" evidence="3">
    <location>
        <begin position="90"/>
        <end position="193"/>
    </location>
</feature>
<dbReference type="AlphaFoldDB" id="A0A6J4IVH9"/>
<evidence type="ECO:0000256" key="2">
    <source>
        <dbReference type="SAM" id="MobiDB-lite"/>
    </source>
</evidence>
<dbReference type="Gene3D" id="3.40.50.150">
    <property type="entry name" value="Vaccinia Virus protein VP39"/>
    <property type="match status" value="1"/>
</dbReference>
<gene>
    <name evidence="4" type="ORF">AVDCRST_MAG41-2416</name>
</gene>
<feature type="compositionally biased region" description="Basic and acidic residues" evidence="2">
    <location>
        <begin position="1"/>
        <end position="12"/>
    </location>
</feature>
<proteinExistence type="predicted"/>
<dbReference type="PANTHER" id="PTHR43317">
    <property type="entry name" value="THERMOSPERMINE SYNTHASE ACAULIS5"/>
    <property type="match status" value="1"/>
</dbReference>
<sequence>MHRRSSVRDAGRRPSPALPPVPPYDIQATHSVVSIEGDPSRPSGRMVFLDGHESSYVDLADPTHLEFSYVRRIGDVIDLIRPPRQPLDVLHVGGGGFTLPRYVAATRPRSRQVVYEYDGELVRVAREHLGLAAQPGMRVRVGDARARLAERPDASADVVVGDAFSGVVVPAHLATVEFAHEVRRVLRPDGIYLLNVIDCPPLRVSRAEAATLLAAFGHVALVAERDLLRERDAGNVVFLASDAPLPLAEVRRAAARGAFPDDVLDRAAVTTFAGSAVVATDATTERWARLAPPPDLPVPLHGE</sequence>
<keyword evidence="1" id="KW-0620">Polyamine biosynthesis</keyword>
<dbReference type="GO" id="GO:0008757">
    <property type="term" value="F:S-adenosylmethionine-dependent methyltransferase activity"/>
    <property type="evidence" value="ECO:0007669"/>
    <property type="project" value="InterPro"/>
</dbReference>
<evidence type="ECO:0000313" key="4">
    <source>
        <dbReference type="EMBL" id="CAA9261834.1"/>
    </source>
</evidence>
<dbReference type="EMBL" id="CADCTP010000224">
    <property type="protein sequence ID" value="CAA9261834.1"/>
    <property type="molecule type" value="Genomic_DNA"/>
</dbReference>
<dbReference type="NCBIfam" id="NF037959">
    <property type="entry name" value="MFS_SpdSyn"/>
    <property type="match status" value="1"/>
</dbReference>
<dbReference type="InterPro" id="IPR029063">
    <property type="entry name" value="SAM-dependent_MTases_sf"/>
</dbReference>
<dbReference type="PANTHER" id="PTHR43317:SF1">
    <property type="entry name" value="THERMOSPERMINE SYNTHASE ACAULIS5"/>
    <property type="match status" value="1"/>
</dbReference>
<accession>A0A6J4IVH9</accession>
<organism evidence="4">
    <name type="scientific">uncultured Mycobacteriales bacterium</name>
    <dbReference type="NCBI Taxonomy" id="581187"/>
    <lineage>
        <taxon>Bacteria</taxon>
        <taxon>Bacillati</taxon>
        <taxon>Actinomycetota</taxon>
        <taxon>Actinomycetes</taxon>
        <taxon>Mycobacteriales</taxon>
        <taxon>environmental samples</taxon>
    </lineage>
</organism>
<dbReference type="Pfam" id="PF08241">
    <property type="entry name" value="Methyltransf_11"/>
    <property type="match status" value="1"/>
</dbReference>
<feature type="region of interest" description="Disordered" evidence="2">
    <location>
        <begin position="1"/>
        <end position="25"/>
    </location>
</feature>
<dbReference type="GO" id="GO:0004766">
    <property type="term" value="F:spermidine synthase activity"/>
    <property type="evidence" value="ECO:0007669"/>
    <property type="project" value="UniProtKB-EC"/>
</dbReference>
<evidence type="ECO:0000256" key="1">
    <source>
        <dbReference type="ARBA" id="ARBA00023115"/>
    </source>
</evidence>
<dbReference type="EC" id="2.5.1.16" evidence="4"/>
<dbReference type="GO" id="GO:0006596">
    <property type="term" value="P:polyamine biosynthetic process"/>
    <property type="evidence" value="ECO:0007669"/>
    <property type="project" value="UniProtKB-KW"/>
</dbReference>
<dbReference type="CDD" id="cd02440">
    <property type="entry name" value="AdoMet_MTases"/>
    <property type="match status" value="1"/>
</dbReference>
<name>A0A6J4IVH9_9ACTN</name>